<dbReference type="SMART" id="SM00400">
    <property type="entry name" value="ZnF_CHCC"/>
    <property type="match status" value="1"/>
</dbReference>
<proteinExistence type="predicted"/>
<dbReference type="Proteomes" id="UP001527181">
    <property type="component" value="Unassembled WGS sequence"/>
</dbReference>
<reference evidence="5 6" key="1">
    <citation type="submission" date="2022-05" db="EMBL/GenBank/DDBJ databases">
        <title>Genome Sequencing of Bee-Associated Microbes.</title>
        <authorList>
            <person name="Dunlap C."/>
        </authorList>
    </citation>
    <scope>NUCLEOTIDE SEQUENCE [LARGE SCALE GENOMIC DNA]</scope>
    <source>
        <strain evidence="5 6">NRRL B-04010</strain>
    </source>
</reference>
<dbReference type="SUPFAM" id="SSF57783">
    <property type="entry name" value="Zinc beta-ribbon"/>
    <property type="match status" value="1"/>
</dbReference>
<protein>
    <submittedName>
        <fullName evidence="5">CHC2 zinc finger domain-containing protein</fullName>
    </submittedName>
</protein>
<dbReference type="SUPFAM" id="SSF56731">
    <property type="entry name" value="DNA primase core"/>
    <property type="match status" value="1"/>
</dbReference>
<dbReference type="Pfam" id="PF13155">
    <property type="entry name" value="Toprim_2"/>
    <property type="match status" value="1"/>
</dbReference>
<feature type="domain" description="Zinc finger CHC2-type" evidence="4">
    <location>
        <begin position="55"/>
        <end position="94"/>
    </location>
</feature>
<dbReference type="RefSeq" id="WP_268600147.1">
    <property type="nucleotide sequence ID" value="NZ_JAMDNP010000050.1"/>
</dbReference>
<dbReference type="InterPro" id="IPR036977">
    <property type="entry name" value="DNA_primase_Znf_CHC2"/>
</dbReference>
<dbReference type="InterPro" id="IPR050219">
    <property type="entry name" value="DnaG_primase"/>
</dbReference>
<accession>A0ABT4H2N4</accession>
<keyword evidence="2" id="KW-0863">Zinc-finger</keyword>
<sequence>MAIHFTKEYIDELLSRVDMMKVMERHGIRVKAGTHKNNFYIADFCCGKRDFDNGRIKKDTQTYRCMSCGTGGNAIHFLKDVVGMSFHDSVVELSQMVGKELPEENGPEHEKKKRKGYALQLAAEFYENYGEQNNYEYFLARGISIDVLKKHRAGYAPGGRVLRNYLESKGFSKEELNELKLINKKGLDKFYGRAVIPIIMFGKVVDLYGRAVDEKNGVKHLYLYGDVTFLGGYDNIVPGQMVSIYESFIDQLVAESNGINNCTNPGGTNKFTVDHGKLLRKKGIEKALVIYDGDNAGRDGMLSVGKILQSEGIDTWIGELPDGTDPAELLYTEGLDGFKNSIDGKPFRSYELKYILKDYSLGELETYISARKAKERRTASMKQDARIGG</sequence>
<dbReference type="PANTHER" id="PTHR30313">
    <property type="entry name" value="DNA PRIMASE"/>
    <property type="match status" value="1"/>
</dbReference>
<evidence type="ECO:0000256" key="1">
    <source>
        <dbReference type="ARBA" id="ARBA00022723"/>
    </source>
</evidence>
<dbReference type="Pfam" id="PF08275">
    <property type="entry name" value="DNAG_N"/>
    <property type="match status" value="1"/>
</dbReference>
<gene>
    <name evidence="5" type="ORF">M5X12_22155</name>
</gene>
<dbReference type="InterPro" id="IPR037068">
    <property type="entry name" value="DNA_primase_core_N_sf"/>
</dbReference>
<dbReference type="EMBL" id="JAMDNP010000050">
    <property type="protein sequence ID" value="MCY9763240.1"/>
    <property type="molecule type" value="Genomic_DNA"/>
</dbReference>
<evidence type="ECO:0000313" key="6">
    <source>
        <dbReference type="Proteomes" id="UP001527181"/>
    </source>
</evidence>
<dbReference type="InterPro" id="IPR013264">
    <property type="entry name" value="DNAG_N"/>
</dbReference>
<dbReference type="Gene3D" id="3.90.980.10">
    <property type="entry name" value="DNA primase, catalytic core, N-terminal domain"/>
    <property type="match status" value="1"/>
</dbReference>
<comment type="caution">
    <text evidence="5">The sequence shown here is derived from an EMBL/GenBank/DDBJ whole genome shotgun (WGS) entry which is preliminary data.</text>
</comment>
<dbReference type="Gene3D" id="3.40.1360.10">
    <property type="match status" value="1"/>
</dbReference>
<dbReference type="PANTHER" id="PTHR30313:SF2">
    <property type="entry name" value="DNA PRIMASE"/>
    <property type="match status" value="1"/>
</dbReference>
<evidence type="ECO:0000313" key="5">
    <source>
        <dbReference type="EMBL" id="MCY9763240.1"/>
    </source>
</evidence>
<dbReference type="Pfam" id="PF01807">
    <property type="entry name" value="Zn_ribbon_DnaG"/>
    <property type="match status" value="1"/>
</dbReference>
<keyword evidence="1" id="KW-0479">Metal-binding</keyword>
<evidence type="ECO:0000259" key="4">
    <source>
        <dbReference type="SMART" id="SM00400"/>
    </source>
</evidence>
<dbReference type="Gene3D" id="3.90.580.10">
    <property type="entry name" value="Zinc finger, CHC2-type domain"/>
    <property type="match status" value="1"/>
</dbReference>
<evidence type="ECO:0000256" key="2">
    <source>
        <dbReference type="ARBA" id="ARBA00022771"/>
    </source>
</evidence>
<keyword evidence="3" id="KW-0862">Zinc</keyword>
<name>A0ABT4H2N4_PAEAL</name>
<keyword evidence="6" id="KW-1185">Reference proteome</keyword>
<evidence type="ECO:0000256" key="3">
    <source>
        <dbReference type="ARBA" id="ARBA00022833"/>
    </source>
</evidence>
<organism evidence="5 6">
    <name type="scientific">Paenibacillus alvei</name>
    <name type="common">Bacillus alvei</name>
    <dbReference type="NCBI Taxonomy" id="44250"/>
    <lineage>
        <taxon>Bacteria</taxon>
        <taxon>Bacillati</taxon>
        <taxon>Bacillota</taxon>
        <taxon>Bacilli</taxon>
        <taxon>Bacillales</taxon>
        <taxon>Paenibacillaceae</taxon>
        <taxon>Paenibacillus</taxon>
    </lineage>
</organism>
<dbReference type="InterPro" id="IPR002694">
    <property type="entry name" value="Znf_CHC2"/>
</dbReference>